<feature type="region of interest" description="Disordered" evidence="2">
    <location>
        <begin position="815"/>
        <end position="835"/>
    </location>
</feature>
<dbReference type="PROSITE" id="PS50088">
    <property type="entry name" value="ANK_REPEAT"/>
    <property type="match status" value="1"/>
</dbReference>
<dbReference type="PANTHER" id="PTHR24121">
    <property type="entry name" value="NO MECHANORECEPTOR POTENTIAL C, ISOFORM D-RELATED"/>
    <property type="match status" value="1"/>
</dbReference>
<evidence type="ECO:0000256" key="2">
    <source>
        <dbReference type="SAM" id="MobiDB-lite"/>
    </source>
</evidence>
<feature type="region of interest" description="Disordered" evidence="2">
    <location>
        <begin position="1502"/>
        <end position="1521"/>
    </location>
</feature>
<feature type="region of interest" description="Disordered" evidence="2">
    <location>
        <begin position="76"/>
        <end position="114"/>
    </location>
</feature>
<protein>
    <submittedName>
        <fullName evidence="3">Uncharacterized protein</fullName>
    </submittedName>
</protein>
<dbReference type="InterPro" id="IPR037059">
    <property type="entry name" value="RHD_DNA_bind_dom_sf"/>
</dbReference>
<dbReference type="SUPFAM" id="SSF48403">
    <property type="entry name" value="Ankyrin repeat"/>
    <property type="match status" value="2"/>
</dbReference>
<dbReference type="PANTHER" id="PTHR24121:SF23">
    <property type="entry name" value="NO MECHANORECEPTOR POTENTIAL C, ISOFORM H"/>
    <property type="match status" value="1"/>
</dbReference>
<dbReference type="EMBL" id="CAJNOR010001411">
    <property type="protein sequence ID" value="CAF1138363.1"/>
    <property type="molecule type" value="Genomic_DNA"/>
</dbReference>
<feature type="region of interest" description="Disordered" evidence="2">
    <location>
        <begin position="23"/>
        <end position="56"/>
    </location>
</feature>
<evidence type="ECO:0000313" key="3">
    <source>
        <dbReference type="EMBL" id="CAF1138363.1"/>
    </source>
</evidence>
<dbReference type="SUPFAM" id="SSF64518">
    <property type="entry name" value="Phase 1 flagellin"/>
    <property type="match status" value="1"/>
</dbReference>
<accession>A0A814RWH7</accession>
<feature type="region of interest" description="Disordered" evidence="2">
    <location>
        <begin position="1052"/>
        <end position="1085"/>
    </location>
</feature>
<comment type="caution">
    <text evidence="3">The sequence shown here is derived from an EMBL/GenBank/DDBJ whole genome shotgun (WGS) entry which is preliminary data.</text>
</comment>
<dbReference type="GO" id="GO:0003700">
    <property type="term" value="F:DNA-binding transcription factor activity"/>
    <property type="evidence" value="ECO:0007669"/>
    <property type="project" value="InterPro"/>
</dbReference>
<name>A0A814RWH7_ADIRI</name>
<sequence>MFSFGDYNFNDVLPSPSTEAINQLLTSPSSTPTPPGIRTSNGSNSNSPLQDPSPTDIAPFLESQFLLNDEDFLQNYLGDTYPQPDSLDTVPSYNSQEMPLSDNNTPSNQLDGADDDKLRIIAQPKSRYRERYHCETDSNRNRAHRFIRTGNKNGFEYPTVQFSRKWCDPTRELYIQVTPVTVKTDTRQYHCVHPYRIDADEIGLIKDYEEKNNSLYFRIHPEEFASCQKRFLISRTKMIQSDLKEYGMLRIYGTDQLDNQQVIYSQKPKQTITAYQLWDCQLMFVIAERFNQHSLPHPIMQTAVLSDTMTDVETGDRQTTTNYIQQTLLTQIKCIPQKVDWRGNEEIVIILPQQPNRQKNYTITFDFTPHPLVVLNNITHIDKRVFSFMAPQCPLPFTDQPRNFPMTIRENNVVIALVNFTYVPPISMMLSLCPACSQTTFVNQGNTASNKRQRGREDVDDVKFVNALTSGIARMGLEQKDSEASSSSESIPSATATTIATAATAATATTTATAATAATVTTTAATAATATTTATAATAATATTTATATATTATAATATTTATKTTTIKVTTAAARDDHAAKLDKYLDQLQEALVQFVQTNDPSRLFRRTRVLLSKCVDSPPPLHVAIERGHISLALTIIEQVASMREENDILERRNESGENVLLVGGRCNAWKVIEMLVKMRKDVIERVDNGGNNLLHKVGSVKDDAGAETIKNLLEILPSDVKTRLLNARNKMNQSAAEIAQSQGNIRCAILLNESIKSNELNNQSNDDTLYDTLLNSPTLLLDIDNLTGDLNLNVNNEFLPDIDINSIMSELNNPTSAQTPSGFSPDNNSNIQQQEVTNPVYQAVALPSDMQTFPDQIEIIAQPYYGTKLRYRSDYSKNDQRQGVLKNRTKNSSYTGPAIRIPQQYLDPNGGYYVRVCLVTVVNDRTCLRYIHPYRVENTTNNQLYNEETNSIYFPLQEEDYRTGTKSFPTIRIVKEREGELKNYGCLQVFDGVGSNLQNDTGANASTTAKQLKKEYSLGQSQLAFTIVQKTVNSDDIYMTPYPQTTAFSEPMIEGDSGSGEPENDSQSVDEQSTTSPEPSCRVYKYAPRYTVNTNSEDMIIILTSKKLEVRKYGQLKVVFEFNSLNQHWSHEIDNLTITDRIVSFKTPKFPYEFDQAVQVNVILRQSSRDVDTLTYFYLPTSTQCSNCHLHTMNSQSNEIPNVPSKRMASQVFDHGAYEYDIVVSTANDSQKLPEASAKPIPEPSSSKQTGGKNKDSSDEIIKALFTSFESLFLENDYTSLLRIGRSFIRKHPQTMHDAISRNHCDVLSKFIPAASIEILQLKNESLGENTLLHALRLNRIEIVKSLLHKTGAQALMKETDNMQNNIFHIMACYTTSVEILDSMIDYLLEKSFPIQETFDHRNHESRTPLQLSVAKNNLLVTKKILQYSNTSIHEVQNHIGDNLLHLAVRYGDLDMVEYLIEDGKLGQLLNHSNLAMTPIELAQSLHRDDITTYLRKINPPHQISEDSSPSSDDEDD</sequence>
<dbReference type="Gene3D" id="2.60.40.340">
    <property type="entry name" value="Rel homology domain (RHD), DNA-binding domain"/>
    <property type="match status" value="1"/>
</dbReference>
<dbReference type="InterPro" id="IPR036770">
    <property type="entry name" value="Ankyrin_rpt-contain_sf"/>
</dbReference>
<dbReference type="Gene3D" id="1.25.40.20">
    <property type="entry name" value="Ankyrin repeat-containing domain"/>
    <property type="match status" value="2"/>
</dbReference>
<organism evidence="3 4">
    <name type="scientific">Adineta ricciae</name>
    <name type="common">Rotifer</name>
    <dbReference type="NCBI Taxonomy" id="249248"/>
    <lineage>
        <taxon>Eukaryota</taxon>
        <taxon>Metazoa</taxon>
        <taxon>Spiralia</taxon>
        <taxon>Gnathifera</taxon>
        <taxon>Rotifera</taxon>
        <taxon>Eurotatoria</taxon>
        <taxon>Bdelloidea</taxon>
        <taxon>Adinetida</taxon>
        <taxon>Adinetidae</taxon>
        <taxon>Adineta</taxon>
    </lineage>
</organism>
<feature type="repeat" description="ANK" evidence="1">
    <location>
        <begin position="1444"/>
        <end position="1468"/>
    </location>
</feature>
<proteinExistence type="predicted"/>
<feature type="compositionally biased region" description="Polar residues" evidence="2">
    <location>
        <begin position="38"/>
        <end position="53"/>
    </location>
</feature>
<evidence type="ECO:0000313" key="4">
    <source>
        <dbReference type="Proteomes" id="UP000663828"/>
    </source>
</evidence>
<keyword evidence="1" id="KW-0040">ANK repeat</keyword>
<gene>
    <name evidence="3" type="ORF">XAT740_LOCUS20279</name>
</gene>
<dbReference type="GO" id="GO:0003677">
    <property type="term" value="F:DNA binding"/>
    <property type="evidence" value="ECO:0007669"/>
    <property type="project" value="InterPro"/>
</dbReference>
<dbReference type="Proteomes" id="UP000663828">
    <property type="component" value="Unassembled WGS sequence"/>
</dbReference>
<dbReference type="InterPro" id="IPR002110">
    <property type="entry name" value="Ankyrin_rpt"/>
</dbReference>
<feature type="region of interest" description="Disordered" evidence="2">
    <location>
        <begin position="1235"/>
        <end position="1260"/>
    </location>
</feature>
<evidence type="ECO:0000256" key="1">
    <source>
        <dbReference type="PROSITE-ProRule" id="PRU00023"/>
    </source>
</evidence>
<keyword evidence="4" id="KW-1185">Reference proteome</keyword>
<dbReference type="PROSITE" id="PS50297">
    <property type="entry name" value="ANK_REP_REGION"/>
    <property type="match status" value="1"/>
</dbReference>
<feature type="compositionally biased region" description="Polar residues" evidence="2">
    <location>
        <begin position="1069"/>
        <end position="1082"/>
    </location>
</feature>
<reference evidence="3" key="1">
    <citation type="submission" date="2021-02" db="EMBL/GenBank/DDBJ databases">
        <authorList>
            <person name="Nowell W R."/>
        </authorList>
    </citation>
    <scope>NUCLEOTIDE SEQUENCE</scope>
</reference>
<dbReference type="SMART" id="SM00248">
    <property type="entry name" value="ANK"/>
    <property type="match status" value="5"/>
</dbReference>
<dbReference type="Pfam" id="PF00023">
    <property type="entry name" value="Ank"/>
    <property type="match status" value="1"/>
</dbReference>
<feature type="compositionally biased region" description="Polar residues" evidence="2">
    <location>
        <begin position="89"/>
        <end position="110"/>
    </location>
</feature>